<evidence type="ECO:0000256" key="3">
    <source>
        <dbReference type="ARBA" id="ARBA00022598"/>
    </source>
</evidence>
<dbReference type="PIRSF" id="PIRSF001529">
    <property type="entry name" value="Ser-tRNA-synth_IIa"/>
    <property type="match status" value="1"/>
</dbReference>
<keyword evidence="3" id="KW-0436">Ligase</keyword>
<dbReference type="InterPro" id="IPR002317">
    <property type="entry name" value="Ser-tRNA-ligase_type_1"/>
</dbReference>
<dbReference type="InterPro" id="IPR002314">
    <property type="entry name" value="aa-tRNA-synt_IIb"/>
</dbReference>
<organism evidence="11">
    <name type="scientific">Darwinula stevensoni</name>
    <dbReference type="NCBI Taxonomy" id="69355"/>
    <lineage>
        <taxon>Eukaryota</taxon>
        <taxon>Metazoa</taxon>
        <taxon>Ecdysozoa</taxon>
        <taxon>Arthropoda</taxon>
        <taxon>Crustacea</taxon>
        <taxon>Oligostraca</taxon>
        <taxon>Ostracoda</taxon>
        <taxon>Podocopa</taxon>
        <taxon>Podocopida</taxon>
        <taxon>Darwinulocopina</taxon>
        <taxon>Darwinuloidea</taxon>
        <taxon>Darwinulidae</taxon>
        <taxon>Darwinula</taxon>
    </lineage>
</organism>
<dbReference type="InterPro" id="IPR006195">
    <property type="entry name" value="aa-tRNA-synth_II"/>
</dbReference>
<evidence type="ECO:0000313" key="11">
    <source>
        <dbReference type="EMBL" id="CAD7240218.1"/>
    </source>
</evidence>
<dbReference type="EMBL" id="LR899532">
    <property type="protein sequence ID" value="CAD7240218.1"/>
    <property type="molecule type" value="Genomic_DNA"/>
</dbReference>
<accession>A0A7R8ZX68</accession>
<dbReference type="SUPFAM" id="SSF55681">
    <property type="entry name" value="Class II aaRS and biotin synthetases"/>
    <property type="match status" value="1"/>
</dbReference>
<dbReference type="GO" id="GO:0006434">
    <property type="term" value="P:seryl-tRNA aminoacylation"/>
    <property type="evidence" value="ECO:0007669"/>
    <property type="project" value="InterPro"/>
</dbReference>
<dbReference type="InterPro" id="IPR045864">
    <property type="entry name" value="aa-tRNA-synth_II/BPL/LPL"/>
</dbReference>
<keyword evidence="6" id="KW-0030">Aminoacyl-tRNA synthetase</keyword>
<dbReference type="Proteomes" id="UP000677054">
    <property type="component" value="Unassembled WGS sequence"/>
</dbReference>
<evidence type="ECO:0000313" key="12">
    <source>
        <dbReference type="Proteomes" id="UP000677054"/>
    </source>
</evidence>
<feature type="binding site" evidence="8">
    <location>
        <position position="299"/>
    </location>
    <ligand>
        <name>L-serine</name>
        <dbReference type="ChEBI" id="CHEBI:33384"/>
    </ligand>
</feature>
<reference evidence="11" key="1">
    <citation type="submission" date="2020-11" db="EMBL/GenBank/DDBJ databases">
        <authorList>
            <person name="Tran Van P."/>
        </authorList>
    </citation>
    <scope>NUCLEOTIDE SEQUENCE</scope>
</reference>
<dbReference type="Gene3D" id="3.30.930.10">
    <property type="entry name" value="Bira Bifunctional Protein, Domain 2"/>
    <property type="match status" value="1"/>
</dbReference>
<evidence type="ECO:0000256" key="8">
    <source>
        <dbReference type="PIRSR" id="PIRSR001529-1"/>
    </source>
</evidence>
<dbReference type="PANTHER" id="PTHR11778">
    <property type="entry name" value="SERYL-TRNA SYNTHETASE"/>
    <property type="match status" value="1"/>
</dbReference>
<protein>
    <recommendedName>
        <fullName evidence="2">serine--tRNA ligase</fullName>
        <ecNumber evidence="2">6.1.1.11</ecNumber>
    </recommendedName>
    <alternativeName>
        <fullName evidence="7">Seryl-tRNA synthetase</fullName>
    </alternativeName>
</protein>
<feature type="binding site" evidence="9">
    <location>
        <begin position="292"/>
        <end position="295"/>
    </location>
    <ligand>
        <name>ATP</name>
        <dbReference type="ChEBI" id="CHEBI:30616"/>
    </ligand>
</feature>
<gene>
    <name evidence="11" type="ORF">DSTB1V02_LOCUS247</name>
</gene>
<keyword evidence="4" id="KW-0547">Nucleotide-binding</keyword>
<dbReference type="GO" id="GO:0004828">
    <property type="term" value="F:serine-tRNA ligase activity"/>
    <property type="evidence" value="ECO:0007669"/>
    <property type="project" value="UniProtKB-EC"/>
</dbReference>
<feature type="site" description="Important for serine binding" evidence="8">
    <location>
        <position position="393"/>
    </location>
</feature>
<feature type="binding site" evidence="8">
    <location>
        <position position="246"/>
    </location>
    <ligand>
        <name>L-serine</name>
        <dbReference type="ChEBI" id="CHEBI:33384"/>
    </ligand>
</feature>
<sequence>MEGLVGLSSRIFDDSRQTRRATLQMTWLQLRYLLQMQRGRGFGFLSRAFGSKPTAGGLALPEEPDLDLEYVLEPGNAEEITENIRARKERGDIREVTGLYERWQRTKDEASRDAFYAEAKLLPNRLSPRVSHLTDEPEVLESFGGKPEFAFAPKRFEEIGKKLDGFRTDSLGKVSGQRAHVIRGSLALLEWALLQYSLAVLRAEGFSLVSVPDLLHPRIVEACGFPADLQRGQARPDSSPVCLSGTSEMGIGGLLAGRVFSREDLPLRLAAVSRCFRAEVSDTHAERGLYRVHHFTKVEMFCVGENSGEILEELVRIQKRLFEPLGLWCRVLRMPPSDLGPSAAEKIDVEAWMPGHGFFGEISSASSCTDYQARRLGLRLREDGKHPETGNGTACAIPRLLIALAETHQRRDGTVRVPEPLASLLGGVEVLEKPKVPLKLHWLKNK</sequence>
<evidence type="ECO:0000259" key="10">
    <source>
        <dbReference type="PROSITE" id="PS50862"/>
    </source>
</evidence>
<proteinExistence type="inferred from homology"/>
<dbReference type="EMBL" id="CAJPEV010000015">
    <property type="protein sequence ID" value="CAG0878826.1"/>
    <property type="molecule type" value="Genomic_DNA"/>
</dbReference>
<feature type="binding site" evidence="9">
    <location>
        <begin position="361"/>
        <end position="364"/>
    </location>
    <ligand>
        <name>ATP</name>
        <dbReference type="ChEBI" id="CHEBI:30616"/>
    </ligand>
</feature>
<dbReference type="Pfam" id="PF00587">
    <property type="entry name" value="tRNA-synt_2b"/>
    <property type="match status" value="1"/>
</dbReference>
<dbReference type="EC" id="6.1.1.11" evidence="2"/>
<name>A0A7R8ZX68_9CRUS</name>
<comment type="similarity">
    <text evidence="1">Belongs to the class-II aminoacyl-tRNA synthetase family. Type-1 seryl-tRNA synthetase subfamily.</text>
</comment>
<dbReference type="OrthoDB" id="10264585at2759"/>
<dbReference type="AlphaFoldDB" id="A0A7R8ZX68"/>
<feature type="domain" description="Aminoacyl-transfer RNA synthetases class-II family profile" evidence="10">
    <location>
        <begin position="200"/>
        <end position="418"/>
    </location>
</feature>
<evidence type="ECO:0000256" key="4">
    <source>
        <dbReference type="ARBA" id="ARBA00022741"/>
    </source>
</evidence>
<evidence type="ECO:0000256" key="5">
    <source>
        <dbReference type="ARBA" id="ARBA00022840"/>
    </source>
</evidence>
<keyword evidence="12" id="KW-1185">Reference proteome</keyword>
<dbReference type="PROSITE" id="PS50862">
    <property type="entry name" value="AA_TRNA_LIGASE_II"/>
    <property type="match status" value="1"/>
</dbReference>
<dbReference type="PRINTS" id="PR00981">
    <property type="entry name" value="TRNASYNTHSER"/>
</dbReference>
<evidence type="ECO:0000256" key="2">
    <source>
        <dbReference type="ARBA" id="ARBA00012840"/>
    </source>
</evidence>
<feature type="binding site" evidence="9">
    <location>
        <begin position="277"/>
        <end position="279"/>
    </location>
    <ligand>
        <name>ATP</name>
        <dbReference type="ChEBI" id="CHEBI:30616"/>
    </ligand>
</feature>
<evidence type="ECO:0000256" key="9">
    <source>
        <dbReference type="PIRSR" id="PIRSR001529-2"/>
    </source>
</evidence>
<feature type="binding site" evidence="8">
    <location>
        <position position="391"/>
    </location>
    <ligand>
        <name>L-serine</name>
        <dbReference type="ChEBI" id="CHEBI:33384"/>
    </ligand>
</feature>
<evidence type="ECO:0000256" key="6">
    <source>
        <dbReference type="ARBA" id="ARBA00023146"/>
    </source>
</evidence>
<dbReference type="GO" id="GO:0005524">
    <property type="term" value="F:ATP binding"/>
    <property type="evidence" value="ECO:0007669"/>
    <property type="project" value="UniProtKB-KW"/>
</dbReference>
<evidence type="ECO:0000256" key="7">
    <source>
        <dbReference type="ARBA" id="ARBA00031113"/>
    </source>
</evidence>
<keyword evidence="5 9" id="KW-0067">ATP-binding</keyword>
<evidence type="ECO:0000256" key="1">
    <source>
        <dbReference type="ARBA" id="ARBA00010728"/>
    </source>
</evidence>
<feature type="binding site" evidence="8">
    <location>
        <position position="277"/>
    </location>
    <ligand>
        <name>L-serine</name>
        <dbReference type="ChEBI" id="CHEBI:33384"/>
    </ligand>
</feature>